<sequence>MFALVFTAYGISHYDQRERTPEAQAIQGAVREQSRALAVPASGESANGAAQPVIASAPAHRLSQAPVRTAHRHSARQYAATSDDLAGDGTDLREDNTGARADVTGSVARARASLDRNSLWPARRAVMVALAAQPGNKEALQIRAELVLREHERDALLDSARQCAREGRWACVWNNASHARSVDVSSREAQKLLSYAVARRGADSGGSFDPVASDVMINQ</sequence>
<dbReference type="Proteomes" id="UP000295727">
    <property type="component" value="Chromosome 4"/>
</dbReference>
<dbReference type="EMBL" id="CP038151">
    <property type="protein sequence ID" value="QBR03078.1"/>
    <property type="molecule type" value="Genomic_DNA"/>
</dbReference>
<dbReference type="OrthoDB" id="9128660at2"/>
<accession>A0A4P7D4V4</accession>
<gene>
    <name evidence="1" type="ORF">E1956_38545</name>
</gene>
<protein>
    <submittedName>
        <fullName evidence="1">Uncharacterized protein</fullName>
    </submittedName>
</protein>
<keyword evidence="2" id="KW-1185">Reference proteome</keyword>
<evidence type="ECO:0000313" key="1">
    <source>
        <dbReference type="EMBL" id="QBR03078.1"/>
    </source>
</evidence>
<name>A0A4P7D4V4_9BURK</name>
<dbReference type="AlphaFoldDB" id="A0A4P7D4V4"/>
<reference evidence="1 2" key="1">
    <citation type="submission" date="2019-03" db="EMBL/GenBank/DDBJ databases">
        <title>Paraburkholderia sp. 7MH5, isolated from subtropical forest soil.</title>
        <authorList>
            <person name="Gao Z.-H."/>
            <person name="Qiu L.-H."/>
        </authorList>
    </citation>
    <scope>NUCLEOTIDE SEQUENCE [LARGE SCALE GENOMIC DNA]</scope>
    <source>
        <strain evidence="1 2">7MH5</strain>
    </source>
</reference>
<proteinExistence type="predicted"/>
<dbReference type="RefSeq" id="WP_134758584.1">
    <property type="nucleotide sequence ID" value="NZ_CP038151.1"/>
</dbReference>
<evidence type="ECO:0000313" key="2">
    <source>
        <dbReference type="Proteomes" id="UP000295727"/>
    </source>
</evidence>
<organism evidence="1 2">
    <name type="scientific">Paraburkholderia pallida</name>
    <dbReference type="NCBI Taxonomy" id="2547399"/>
    <lineage>
        <taxon>Bacteria</taxon>
        <taxon>Pseudomonadati</taxon>
        <taxon>Pseudomonadota</taxon>
        <taxon>Betaproteobacteria</taxon>
        <taxon>Burkholderiales</taxon>
        <taxon>Burkholderiaceae</taxon>
        <taxon>Paraburkholderia</taxon>
    </lineage>
</organism>
<dbReference type="KEGG" id="ppai:E1956_38545"/>